<reference evidence="3 4" key="1">
    <citation type="submission" date="2018-04" db="EMBL/GenBank/DDBJ databases">
        <title>Genomic Encyclopedia of Archaeal and Bacterial Type Strains, Phase II (KMG-II): from individual species to whole genera.</title>
        <authorList>
            <person name="Goeker M."/>
        </authorList>
    </citation>
    <scope>NUCLEOTIDE SEQUENCE [LARGE SCALE GENOMIC DNA]</scope>
    <source>
        <strain evidence="3 4">DSM 28823</strain>
    </source>
</reference>
<evidence type="ECO:0000313" key="3">
    <source>
        <dbReference type="EMBL" id="PTN07703.1"/>
    </source>
</evidence>
<keyword evidence="2" id="KW-0564">Palmitate</keyword>
<organism evidence="3 4">
    <name type="scientific">Mangrovibacterium marinum</name>
    <dbReference type="NCBI Taxonomy" id="1639118"/>
    <lineage>
        <taxon>Bacteria</taxon>
        <taxon>Pseudomonadati</taxon>
        <taxon>Bacteroidota</taxon>
        <taxon>Bacteroidia</taxon>
        <taxon>Marinilabiliales</taxon>
        <taxon>Prolixibacteraceae</taxon>
        <taxon>Mangrovibacterium</taxon>
    </lineage>
</organism>
<dbReference type="SUPFAM" id="SSF56954">
    <property type="entry name" value="Outer membrane efflux proteins (OEP)"/>
    <property type="match status" value="1"/>
</dbReference>
<comment type="similarity">
    <text evidence="1 2">Belongs to the outer membrane factor (OMF) (TC 1.B.17) family.</text>
</comment>
<keyword evidence="2 3" id="KW-0449">Lipoprotein</keyword>
<dbReference type="Proteomes" id="UP000243525">
    <property type="component" value="Unassembled WGS sequence"/>
</dbReference>
<dbReference type="Pfam" id="PF02321">
    <property type="entry name" value="OEP"/>
    <property type="match status" value="2"/>
</dbReference>
<sequence length="462" mass="50218">MKTNSLKNMAFALLASATLLSCSSSRHYERSSINTEGLYGTTQTDSTNLANEAWESLFNDPVLKSLIAEGLSNNLSLQAAIERVKASEAYFKQSRQSMLPGISAQAGHTYVRNSESTYPSGPREYNAAQIALQASWEIDFWGKLNSAKKAAYADYLGTDAARKAVQTNLIANIATAYYNLLALDQQLVITQETVKTNAELVETMKVLKDHGSVTGAAVVQSEAARYAAEVTIPDLEQQIEATENSLCILLGRRPGTITRGKLEDQQVHSQLTVGVPSQLLDNRPDVMQAEYAVISAYETTNSAKAYFFPSVTLTASSGLEALEYSDLFDAGSLMANVVGGLTSPLFNKRANRTRLEVAKAQQAVALADFKNTLLTAGQEVSDALGTYQAAERKIDLRKKQLNALEKSVDYTKELLTYGSATYTEVLNAQQSYLGAQLNNVSDHLQQLTAVVTLYRALGGGWQ</sequence>
<dbReference type="AlphaFoldDB" id="A0A2T5BZJ1"/>
<dbReference type="PANTHER" id="PTHR30203:SF33">
    <property type="entry name" value="BLR4455 PROTEIN"/>
    <property type="match status" value="1"/>
</dbReference>
<dbReference type="NCBIfam" id="TIGR01845">
    <property type="entry name" value="outer_NodT"/>
    <property type="match status" value="1"/>
</dbReference>
<keyword evidence="2" id="KW-0472">Membrane</keyword>
<dbReference type="RefSeq" id="WP_107823066.1">
    <property type="nucleotide sequence ID" value="NZ_QAAD01000014.1"/>
</dbReference>
<gene>
    <name evidence="3" type="ORF">C8N47_11446</name>
</gene>
<keyword evidence="2" id="KW-0812">Transmembrane</keyword>
<keyword evidence="2" id="KW-1134">Transmembrane beta strand</keyword>
<dbReference type="GO" id="GO:0015562">
    <property type="term" value="F:efflux transmembrane transporter activity"/>
    <property type="evidence" value="ECO:0007669"/>
    <property type="project" value="InterPro"/>
</dbReference>
<comment type="subcellular location">
    <subcellularLocation>
        <location evidence="2">Cell membrane</location>
        <topology evidence="2">Lipid-anchor</topology>
    </subcellularLocation>
</comment>
<accession>A0A2T5BZJ1</accession>
<dbReference type="PROSITE" id="PS51257">
    <property type="entry name" value="PROKAR_LIPOPROTEIN"/>
    <property type="match status" value="1"/>
</dbReference>
<name>A0A2T5BZJ1_9BACT</name>
<evidence type="ECO:0000256" key="1">
    <source>
        <dbReference type="ARBA" id="ARBA00007613"/>
    </source>
</evidence>
<dbReference type="PANTHER" id="PTHR30203">
    <property type="entry name" value="OUTER MEMBRANE CATION EFFLUX PROTEIN"/>
    <property type="match status" value="1"/>
</dbReference>
<proteinExistence type="inferred from homology"/>
<comment type="caution">
    <text evidence="3">The sequence shown here is derived from an EMBL/GenBank/DDBJ whole genome shotgun (WGS) entry which is preliminary data.</text>
</comment>
<dbReference type="Gene3D" id="1.20.1600.10">
    <property type="entry name" value="Outer membrane efflux proteins (OEP)"/>
    <property type="match status" value="1"/>
</dbReference>
<dbReference type="GO" id="GO:0005886">
    <property type="term" value="C:plasma membrane"/>
    <property type="evidence" value="ECO:0007669"/>
    <property type="project" value="UniProtKB-SubCell"/>
</dbReference>
<dbReference type="OrthoDB" id="9770517at2"/>
<protein>
    <submittedName>
        <fullName evidence="3">NodT family efflux transporter outer membrane factor (OMF) lipoprotein</fullName>
    </submittedName>
</protein>
<dbReference type="Gene3D" id="2.20.200.10">
    <property type="entry name" value="Outer membrane efflux proteins (OEP)"/>
    <property type="match status" value="1"/>
</dbReference>
<dbReference type="InterPro" id="IPR003423">
    <property type="entry name" value="OMP_efflux"/>
</dbReference>
<keyword evidence="4" id="KW-1185">Reference proteome</keyword>
<evidence type="ECO:0000256" key="2">
    <source>
        <dbReference type="RuleBase" id="RU362097"/>
    </source>
</evidence>
<dbReference type="EMBL" id="QAAD01000014">
    <property type="protein sequence ID" value="PTN07703.1"/>
    <property type="molecule type" value="Genomic_DNA"/>
</dbReference>
<dbReference type="InterPro" id="IPR010131">
    <property type="entry name" value="MdtP/NodT-like"/>
</dbReference>
<evidence type="ECO:0000313" key="4">
    <source>
        <dbReference type="Proteomes" id="UP000243525"/>
    </source>
</evidence>